<sequence length="408" mass="44521">MTIIVENIGKAYPRIKGRWQAIGVWLGLVAREQNWIIRGVDFRVGEGEAVGIIGVNGAGKSTLLKMISGTCVPTEGSVRTGGRIAALLELGMGFHPEFTGRQNVLLAARMQGLEREQATSLIPAIEQFAEIGEYFDQPVRTYSSGMFVRLAFSVATAVRPEVLIVDEALAVGDVYFQHKSFARIREFREQGTTLLFVSHDPGAIKSLCDRAILLGEGKMLLDGKPDDVLDYYNSLIARKEVVAGLDGEAYLGRSGNGKARIVSLDVSSRGYPANLLLVGAPLTIRLGILANEPIADLSLGFMLKDRTGYDIYGTNTWLRGEFRDLGKQPGEVREVCVEIPSLLVGPGSYSLTLALHSGADHLDDNYDWWDKAVVFQVVSNHELPHFVGACALQSRFEVRELLAAPSAE</sequence>
<dbReference type="InterPro" id="IPR050683">
    <property type="entry name" value="Bact_Polysacc_Export_ATP-bd"/>
</dbReference>
<gene>
    <name evidence="6" type="ORF">KQ248_07395</name>
</gene>
<feature type="domain" description="ABC transporter" evidence="5">
    <location>
        <begin position="3"/>
        <end position="241"/>
    </location>
</feature>
<dbReference type="PANTHER" id="PTHR46743">
    <property type="entry name" value="TEICHOIC ACIDS EXPORT ATP-BINDING PROTEIN TAGH"/>
    <property type="match status" value="1"/>
</dbReference>
<dbReference type="PROSITE" id="PS00211">
    <property type="entry name" value="ABC_TRANSPORTER_1"/>
    <property type="match status" value="1"/>
</dbReference>
<dbReference type="Pfam" id="PF14524">
    <property type="entry name" value="Wzt_C"/>
    <property type="match status" value="1"/>
</dbReference>
<dbReference type="PROSITE" id="PS50893">
    <property type="entry name" value="ABC_TRANSPORTER_2"/>
    <property type="match status" value="1"/>
</dbReference>
<dbReference type="CDD" id="cd03220">
    <property type="entry name" value="ABC_KpsT_Wzt"/>
    <property type="match status" value="1"/>
</dbReference>
<dbReference type="CDD" id="cd10147">
    <property type="entry name" value="Wzt_C-like"/>
    <property type="match status" value="1"/>
</dbReference>
<dbReference type="Pfam" id="PF00005">
    <property type="entry name" value="ABC_tran"/>
    <property type="match status" value="1"/>
</dbReference>
<proteinExistence type="inferred from homology"/>
<evidence type="ECO:0000256" key="2">
    <source>
        <dbReference type="ARBA" id="ARBA00022448"/>
    </source>
</evidence>
<evidence type="ECO:0000256" key="1">
    <source>
        <dbReference type="ARBA" id="ARBA00005417"/>
    </source>
</evidence>
<dbReference type="SUPFAM" id="SSF52540">
    <property type="entry name" value="P-loop containing nucleoside triphosphate hydrolases"/>
    <property type="match status" value="1"/>
</dbReference>
<dbReference type="InterPro" id="IPR003439">
    <property type="entry name" value="ABC_transporter-like_ATP-bd"/>
</dbReference>
<evidence type="ECO:0000256" key="3">
    <source>
        <dbReference type="ARBA" id="ARBA00022741"/>
    </source>
</evidence>
<reference evidence="6 7" key="1">
    <citation type="submission" date="2021-06" db="EMBL/GenBank/DDBJ databases">
        <title>Microbial metabolic specificity influences pelagic lipid remineralization.</title>
        <authorList>
            <person name="Behrendt L."/>
            <person name="Hunter J.E."/>
            <person name="Alcolombri U."/>
            <person name="Smriga S."/>
            <person name="Mincer T."/>
            <person name="Lowenstein D.P."/>
            <person name="Peaudecerf F.J."/>
            <person name="Fernandez V.I."/>
            <person name="Fredricks H."/>
            <person name="Almblad H."/>
            <person name="Harrison J.J."/>
            <person name="Stocker R."/>
            <person name="Van Mooy B.A.S."/>
        </authorList>
    </citation>
    <scope>NUCLEOTIDE SEQUENCE [LARGE SCALE GENOMIC DNA]</scope>
    <source>
        <strain evidence="6 7">A252</strain>
    </source>
</reference>
<keyword evidence="3" id="KW-0547">Nucleotide-binding</keyword>
<evidence type="ECO:0000259" key="5">
    <source>
        <dbReference type="PROSITE" id="PS50893"/>
    </source>
</evidence>
<keyword evidence="7" id="KW-1185">Reference proteome</keyword>
<dbReference type="InterPro" id="IPR003593">
    <property type="entry name" value="AAA+_ATPase"/>
</dbReference>
<dbReference type="PANTHER" id="PTHR46743:SF2">
    <property type="entry name" value="TEICHOIC ACIDS EXPORT ATP-BINDING PROTEIN TAGH"/>
    <property type="match status" value="1"/>
</dbReference>
<protein>
    <submittedName>
        <fullName evidence="6">ABC transporter ATP-binding protein</fullName>
    </submittedName>
</protein>
<dbReference type="InterPro" id="IPR027417">
    <property type="entry name" value="P-loop_NTPase"/>
</dbReference>
<keyword evidence="4 6" id="KW-0067">ATP-binding</keyword>
<accession>A0ABX8J0X0</accession>
<evidence type="ECO:0000313" key="7">
    <source>
        <dbReference type="Proteomes" id="UP000683436"/>
    </source>
</evidence>
<evidence type="ECO:0000313" key="6">
    <source>
        <dbReference type="EMBL" id="QWV18479.1"/>
    </source>
</evidence>
<dbReference type="Gene3D" id="3.40.50.300">
    <property type="entry name" value="P-loop containing nucleotide triphosphate hydrolases"/>
    <property type="match status" value="1"/>
</dbReference>
<dbReference type="Gene3D" id="2.70.50.60">
    <property type="entry name" value="abc- transporter (atp binding component) like domain"/>
    <property type="match status" value="1"/>
</dbReference>
<dbReference type="RefSeq" id="WP_042920170.1">
    <property type="nucleotide sequence ID" value="NZ_CP076683.1"/>
</dbReference>
<dbReference type="GO" id="GO:0005524">
    <property type="term" value="F:ATP binding"/>
    <property type="evidence" value="ECO:0007669"/>
    <property type="project" value="UniProtKB-KW"/>
</dbReference>
<dbReference type="InterPro" id="IPR015860">
    <property type="entry name" value="ABC_transpr_TagH-like"/>
</dbReference>
<evidence type="ECO:0000256" key="4">
    <source>
        <dbReference type="ARBA" id="ARBA00022840"/>
    </source>
</evidence>
<name>A0ABX8J0X0_9GAMM</name>
<comment type="similarity">
    <text evidence="1">Belongs to the ABC transporter superfamily.</text>
</comment>
<organism evidence="6 7">
    <name type="scientific">Stutzerimonas zhaodongensis</name>
    <dbReference type="NCBI Taxonomy" id="1176257"/>
    <lineage>
        <taxon>Bacteria</taxon>
        <taxon>Pseudomonadati</taxon>
        <taxon>Pseudomonadota</taxon>
        <taxon>Gammaproteobacteria</taxon>
        <taxon>Pseudomonadales</taxon>
        <taxon>Pseudomonadaceae</taxon>
        <taxon>Stutzerimonas</taxon>
    </lineage>
</organism>
<dbReference type="SMART" id="SM00382">
    <property type="entry name" value="AAA"/>
    <property type="match status" value="1"/>
</dbReference>
<dbReference type="InterPro" id="IPR017871">
    <property type="entry name" value="ABC_transporter-like_CS"/>
</dbReference>
<keyword evidence="2" id="KW-0813">Transport</keyword>
<dbReference type="Proteomes" id="UP000683436">
    <property type="component" value="Chromosome"/>
</dbReference>
<dbReference type="InterPro" id="IPR029439">
    <property type="entry name" value="Wzt_C"/>
</dbReference>
<dbReference type="EMBL" id="CP076683">
    <property type="protein sequence ID" value="QWV18479.1"/>
    <property type="molecule type" value="Genomic_DNA"/>
</dbReference>